<dbReference type="Pfam" id="PF16868">
    <property type="entry name" value="NMT1_3"/>
    <property type="match status" value="1"/>
</dbReference>
<keyword evidence="3" id="KW-1185">Reference proteome</keyword>
<accession>A0ABY5H0N8</accession>
<dbReference type="NCBIfam" id="TIGR02122">
    <property type="entry name" value="TRAP_TAXI"/>
    <property type="match status" value="1"/>
</dbReference>
<evidence type="ECO:0000256" key="1">
    <source>
        <dbReference type="SAM" id="SignalP"/>
    </source>
</evidence>
<feature type="chain" id="PRO_5046486566" evidence="1">
    <location>
        <begin position="24"/>
        <end position="321"/>
    </location>
</feature>
<evidence type="ECO:0000313" key="2">
    <source>
        <dbReference type="EMBL" id="UTW05104.1"/>
    </source>
</evidence>
<reference evidence="2" key="1">
    <citation type="submission" date="2021-04" db="EMBL/GenBank/DDBJ databases">
        <title>Oceanospirillales bacteria with DddD are important DMSP degraders in coastal seawater.</title>
        <authorList>
            <person name="Liu J."/>
        </authorList>
    </citation>
    <scope>NUCLEOTIDE SEQUENCE</scope>
    <source>
        <strain evidence="2">GY6</strain>
    </source>
</reference>
<dbReference type="Gene3D" id="3.40.190.10">
    <property type="entry name" value="Periplasmic binding protein-like II"/>
    <property type="match status" value="2"/>
</dbReference>
<feature type="signal peptide" evidence="1">
    <location>
        <begin position="1"/>
        <end position="23"/>
    </location>
</feature>
<keyword evidence="1" id="KW-0732">Signal</keyword>
<name>A0ABY5H0N8_9GAMM</name>
<protein>
    <submittedName>
        <fullName evidence="2">TAXI family TRAP transporter solute-binding subunit</fullName>
    </submittedName>
</protein>
<dbReference type="PANTHER" id="PTHR42941">
    <property type="entry name" value="SLL1037 PROTEIN"/>
    <property type="match status" value="1"/>
</dbReference>
<organism evidence="2 3">
    <name type="scientific">Amphritea atlantica</name>
    <dbReference type="NCBI Taxonomy" id="355243"/>
    <lineage>
        <taxon>Bacteria</taxon>
        <taxon>Pseudomonadati</taxon>
        <taxon>Pseudomonadota</taxon>
        <taxon>Gammaproteobacteria</taxon>
        <taxon>Oceanospirillales</taxon>
        <taxon>Oceanospirillaceae</taxon>
        <taxon>Amphritea</taxon>
    </lineage>
</organism>
<dbReference type="Proteomes" id="UP001059950">
    <property type="component" value="Chromosome"/>
</dbReference>
<sequence length="321" mass="34444">MKKLLIPLVAACTVTLCSVTASAQMLSIASPPQGSVWNTMSNSIANVARSETGQNVIVQPYSGNRAMMDAVDQGLAEFAINDVNDVIVAVSGEGDYAGGRKRQNLRIALRISPQPIGIFVRKDSGINRIEDLAGKKVAAGWNAFPIGRSHMSAMLATGGLTWDDVDQVPVPDLIRAADNLSSGRIDATYFAIGGPKVAEVNAAVGGVKFLPLNNDEKAKQAMLKIRPAFYFSDVKPAPHLVGIEEPIAMLTWDNVLVVNAEVSDDDVYKLVGSILGNKEALVKLFPVFRGMNVSAANKAYPGVEYHPGALRYLKEHGLWQE</sequence>
<dbReference type="PANTHER" id="PTHR42941:SF1">
    <property type="entry name" value="SLL1037 PROTEIN"/>
    <property type="match status" value="1"/>
</dbReference>
<dbReference type="InterPro" id="IPR011852">
    <property type="entry name" value="TRAP_TAXI"/>
</dbReference>
<dbReference type="SUPFAM" id="SSF53850">
    <property type="entry name" value="Periplasmic binding protein-like II"/>
    <property type="match status" value="1"/>
</dbReference>
<dbReference type="EMBL" id="CP073344">
    <property type="protein sequence ID" value="UTW05104.1"/>
    <property type="molecule type" value="Genomic_DNA"/>
</dbReference>
<proteinExistence type="predicted"/>
<evidence type="ECO:0000313" key="3">
    <source>
        <dbReference type="Proteomes" id="UP001059950"/>
    </source>
</evidence>
<gene>
    <name evidence="2" type="ORF">KDX31_08950</name>
</gene>